<dbReference type="EMBL" id="KN847318">
    <property type="protein sequence ID" value="KIW59453.1"/>
    <property type="molecule type" value="Genomic_DNA"/>
</dbReference>
<keyword evidence="2" id="KW-1185">Reference proteome</keyword>
<name>A0A0D2EUS1_9EURO</name>
<dbReference type="AlphaFoldDB" id="A0A0D2EUS1"/>
<evidence type="ECO:0008006" key="3">
    <source>
        <dbReference type="Google" id="ProtNLM"/>
    </source>
</evidence>
<evidence type="ECO:0000313" key="2">
    <source>
        <dbReference type="Proteomes" id="UP000054342"/>
    </source>
</evidence>
<dbReference type="OrthoDB" id="2426273at2759"/>
<dbReference type="RefSeq" id="XP_013320038.1">
    <property type="nucleotide sequence ID" value="XM_013464584.1"/>
</dbReference>
<sequence>MRITTSSWKRRLWTFQEGVMSRDLYFLFADGLKNIEDLEVLYSAAAAESVIAAPARSFYTNLLRPRGFRRRADAEFVSSVYRAVQWRTTSRLSDETLALGLILNVNDARLADFHGDERMELLLRNLPEIPAGLIFMPGQRLKNSPFRWAPRTWMIGDNPRYPDPFVNPISTYLPTGYSMTLAQSVLTDRGLLVRYPGYRLRGARSIRFDFDFPTDLTLRRWYQVRRLFPGIVTDLTLEKKQSIKLGIICCRPNAGVLPEIAVLVFIEGESNGTLHSRWLDLVRINLLDQDDDILRAQKRFMAENAQCVPGETLSPEQLWTVD</sequence>
<organism evidence="1 2">
    <name type="scientific">Exophiala xenobiotica</name>
    <dbReference type="NCBI Taxonomy" id="348802"/>
    <lineage>
        <taxon>Eukaryota</taxon>
        <taxon>Fungi</taxon>
        <taxon>Dikarya</taxon>
        <taxon>Ascomycota</taxon>
        <taxon>Pezizomycotina</taxon>
        <taxon>Eurotiomycetes</taxon>
        <taxon>Chaetothyriomycetidae</taxon>
        <taxon>Chaetothyriales</taxon>
        <taxon>Herpotrichiellaceae</taxon>
        <taxon>Exophiala</taxon>
    </lineage>
</organism>
<dbReference type="HOGENOM" id="CLU_863399_0_0_1"/>
<evidence type="ECO:0000313" key="1">
    <source>
        <dbReference type="EMBL" id="KIW59453.1"/>
    </source>
</evidence>
<dbReference type="RefSeq" id="XP_013320037.1">
    <property type="nucleotide sequence ID" value="XM_013464583.1"/>
</dbReference>
<accession>A0A0D2EUS1</accession>
<gene>
    <name evidence="1" type="ORF">PV05_03901</name>
</gene>
<dbReference type="Proteomes" id="UP000054342">
    <property type="component" value="Unassembled WGS sequence"/>
</dbReference>
<dbReference type="EMBL" id="KN847318">
    <property type="protein sequence ID" value="KIW59454.1"/>
    <property type="molecule type" value="Genomic_DNA"/>
</dbReference>
<proteinExistence type="predicted"/>
<dbReference type="GeneID" id="25325809"/>
<protein>
    <recommendedName>
        <fullName evidence="3">Heterokaryon incompatibility domain-containing protein</fullName>
    </recommendedName>
</protein>
<dbReference type="PANTHER" id="PTHR39596">
    <property type="match status" value="1"/>
</dbReference>
<dbReference type="PANTHER" id="PTHR39596:SF2">
    <property type="entry name" value="HET DOMAIN PROTEIN (AFU_ORTHOLOGUE AFUA_1G17550)-RELATED"/>
    <property type="match status" value="1"/>
</dbReference>
<dbReference type="STRING" id="348802.A0A0D2EUS1"/>
<reference evidence="1 2" key="1">
    <citation type="submission" date="2015-01" db="EMBL/GenBank/DDBJ databases">
        <title>The Genome Sequence of Exophiala xenobiotica CBS118157.</title>
        <authorList>
            <consortium name="The Broad Institute Genomics Platform"/>
            <person name="Cuomo C."/>
            <person name="de Hoog S."/>
            <person name="Gorbushina A."/>
            <person name="Stielow B."/>
            <person name="Teixiera M."/>
            <person name="Abouelleil A."/>
            <person name="Chapman S.B."/>
            <person name="Priest M."/>
            <person name="Young S.K."/>
            <person name="Wortman J."/>
            <person name="Nusbaum C."/>
            <person name="Birren B."/>
        </authorList>
    </citation>
    <scope>NUCLEOTIDE SEQUENCE [LARGE SCALE GENOMIC DNA]</scope>
    <source>
        <strain evidence="1 2">CBS 118157</strain>
    </source>
</reference>